<feature type="transmembrane region" description="Helical" evidence="1">
    <location>
        <begin position="38"/>
        <end position="55"/>
    </location>
</feature>
<reference evidence="2 3" key="1">
    <citation type="submission" date="2019-05" db="EMBL/GenBank/DDBJ databases">
        <title>Novel genomic isolates of S.pyogenes and S.dysgalactiae subsp. equisimilis associated to necrotising fasciitis (NSTI).</title>
        <authorList>
            <person name="Barrantes I."/>
        </authorList>
    </citation>
    <scope>NUCLEOTIDE SEQUENCE [LARGE SCALE GENOMIC DNA]</scope>
    <source>
        <strain evidence="2 3">SPY6028</strain>
    </source>
</reference>
<protein>
    <submittedName>
        <fullName evidence="2">DUF2142 domain-containing protein</fullName>
    </submittedName>
</protein>
<feature type="non-terminal residue" evidence="2">
    <location>
        <position position="135"/>
    </location>
</feature>
<evidence type="ECO:0000256" key="1">
    <source>
        <dbReference type="SAM" id="Phobius"/>
    </source>
</evidence>
<dbReference type="AlphaFoldDB" id="A0A660A8G1"/>
<organism evidence="2 3">
    <name type="scientific">Streptococcus pyogenes</name>
    <dbReference type="NCBI Taxonomy" id="1314"/>
    <lineage>
        <taxon>Bacteria</taxon>
        <taxon>Bacillati</taxon>
        <taxon>Bacillota</taxon>
        <taxon>Bacilli</taxon>
        <taxon>Lactobacillales</taxon>
        <taxon>Streptococcaceae</taxon>
        <taxon>Streptococcus</taxon>
    </lineage>
</organism>
<sequence>MLEIVTSRLHNIPKTVAILLGSFAVFVVLYAKSMDLPITFLGILFLTSLVLMTFLPSKIEVATLLIIAIMGTIAAFISPINDIPDERVHFARALYLSEGNINLSNDDSKLVVSDDINIIDHNTGQPLQHQLWLKD</sequence>
<evidence type="ECO:0000313" key="2">
    <source>
        <dbReference type="EMBL" id="TNY48610.1"/>
    </source>
</evidence>
<proteinExistence type="predicted"/>
<name>A0A660A8G1_STRPY</name>
<feature type="transmembrane region" description="Helical" evidence="1">
    <location>
        <begin position="12"/>
        <end position="31"/>
    </location>
</feature>
<dbReference type="EMBL" id="VCID01000141">
    <property type="protein sequence ID" value="TNY48610.1"/>
    <property type="molecule type" value="Genomic_DNA"/>
</dbReference>
<keyword evidence="1" id="KW-1133">Transmembrane helix</keyword>
<evidence type="ECO:0000313" key="3">
    <source>
        <dbReference type="Proteomes" id="UP000316580"/>
    </source>
</evidence>
<feature type="transmembrane region" description="Helical" evidence="1">
    <location>
        <begin position="61"/>
        <end position="80"/>
    </location>
</feature>
<keyword evidence="1" id="KW-0472">Membrane</keyword>
<dbReference type="Proteomes" id="UP000316580">
    <property type="component" value="Unassembled WGS sequence"/>
</dbReference>
<comment type="caution">
    <text evidence="2">The sequence shown here is derived from an EMBL/GenBank/DDBJ whole genome shotgun (WGS) entry which is preliminary data.</text>
</comment>
<keyword evidence="1" id="KW-0812">Transmembrane</keyword>
<accession>A0A660A8G1</accession>
<gene>
    <name evidence="2" type="ORF">FGO82_00610</name>
</gene>